<feature type="transmembrane region" description="Helical" evidence="9">
    <location>
        <begin position="88"/>
        <end position="109"/>
    </location>
</feature>
<dbReference type="Proteomes" id="UP001368500">
    <property type="component" value="Unassembled WGS sequence"/>
</dbReference>
<feature type="domain" description="Sulfatase N-terminal" evidence="10">
    <location>
        <begin position="248"/>
        <end position="541"/>
    </location>
</feature>
<proteinExistence type="predicted"/>
<dbReference type="InterPro" id="IPR000917">
    <property type="entry name" value="Sulfatase_N"/>
</dbReference>
<evidence type="ECO:0000256" key="6">
    <source>
        <dbReference type="ARBA" id="ARBA00022989"/>
    </source>
</evidence>
<keyword evidence="4 12" id="KW-0808">Transferase</keyword>
<evidence type="ECO:0000256" key="4">
    <source>
        <dbReference type="ARBA" id="ARBA00022679"/>
    </source>
</evidence>
<feature type="region of interest" description="Disordered" evidence="8">
    <location>
        <begin position="561"/>
        <end position="580"/>
    </location>
</feature>
<keyword evidence="2" id="KW-1003">Cell membrane</keyword>
<evidence type="ECO:0000313" key="13">
    <source>
        <dbReference type="Proteomes" id="UP001368500"/>
    </source>
</evidence>
<sequence length="580" mass="62124">MPSARPVAAPAAAARPARLLLSVEALCLIVALFWLASANLGFLRAAMAASGGFGLATLPLAVGLCGVVFALHALLLLLLATRRTLKPLLWLLLPVAAATSWFAGQFGVLMDPGMVRNVLRTDTAEARELLSPALLVHLALFAGLPLLLLSRVELRARGRGRALRQRALALLAVVVVLIGALLAVFQPLSSLMRNHKGLRYQITPANAVWSTGSVLAQQLRGAARPREAIGLDARPGPSWATAPRPRVLVLVVGETARAANWGLNGYTRQTTPELAALPVINFGAVQSCGTNTEVSLPCMFAPVGRRDYDEDRIRGQQSLLHVLARAGVGVDWRDNQSGCKGVCEGLPATTVTAQDFPAACEGGRCLDEALFADLGQRLDAAQGTQIWVLHMLGNHGPSYFRRYPPGFETWQPACASDDLRQCSTAQITKAYDNALRYTDHLLAAAIRQLQSRAGRVDSALIYVSDHGESLGEMNLYLHGVPYAMAPREQRQVPMVFWRSSGFEQGAGLKPACLEPTLRRHAQIGDVRHDHLFHTVLGLLDVRTALHEPDWDLTHGCRDATAGPAPGPAGLASAPAAGTGR</sequence>
<evidence type="ECO:0000313" key="12">
    <source>
        <dbReference type="EMBL" id="MEK8026560.1"/>
    </source>
</evidence>
<dbReference type="RefSeq" id="WP_341374346.1">
    <property type="nucleotide sequence ID" value="NZ_JBBUTF010000009.1"/>
</dbReference>
<feature type="transmembrane region" description="Helical" evidence="9">
    <location>
        <begin position="129"/>
        <end position="148"/>
    </location>
</feature>
<dbReference type="CDD" id="cd16017">
    <property type="entry name" value="LptA"/>
    <property type="match status" value="1"/>
</dbReference>
<name>A0ABU9B9J7_9BURK</name>
<dbReference type="Pfam" id="PF08019">
    <property type="entry name" value="EptA_B_N"/>
    <property type="match status" value="1"/>
</dbReference>
<dbReference type="EMBL" id="JBBUTF010000009">
    <property type="protein sequence ID" value="MEK8026560.1"/>
    <property type="molecule type" value="Genomic_DNA"/>
</dbReference>
<dbReference type="InterPro" id="IPR017850">
    <property type="entry name" value="Alkaline_phosphatase_core_sf"/>
</dbReference>
<keyword evidence="5 9" id="KW-0812">Transmembrane</keyword>
<reference evidence="12 13" key="1">
    <citation type="submission" date="2024-04" db="EMBL/GenBank/DDBJ databases">
        <title>Novel species of the genus Ideonella isolated from streams.</title>
        <authorList>
            <person name="Lu H."/>
        </authorList>
    </citation>
    <scope>NUCLEOTIDE SEQUENCE [LARGE SCALE GENOMIC DNA]</scope>
    <source>
        <strain evidence="12 13">BYS139W</strain>
    </source>
</reference>
<dbReference type="InterPro" id="IPR040423">
    <property type="entry name" value="PEA_transferase"/>
</dbReference>
<evidence type="ECO:0000256" key="2">
    <source>
        <dbReference type="ARBA" id="ARBA00022475"/>
    </source>
</evidence>
<dbReference type="PANTHER" id="PTHR30443:SF0">
    <property type="entry name" value="PHOSPHOETHANOLAMINE TRANSFERASE EPTA"/>
    <property type="match status" value="1"/>
</dbReference>
<feature type="transmembrane region" description="Helical" evidence="9">
    <location>
        <begin position="168"/>
        <end position="188"/>
    </location>
</feature>
<evidence type="ECO:0000259" key="10">
    <source>
        <dbReference type="Pfam" id="PF00884"/>
    </source>
</evidence>
<comment type="caution">
    <text evidence="12">The sequence shown here is derived from an EMBL/GenBank/DDBJ whole genome shotgun (WGS) entry which is preliminary data.</text>
</comment>
<dbReference type="SUPFAM" id="SSF53649">
    <property type="entry name" value="Alkaline phosphatase-like"/>
    <property type="match status" value="1"/>
</dbReference>
<dbReference type="InterPro" id="IPR012549">
    <property type="entry name" value="EptA-like_N"/>
</dbReference>
<keyword evidence="7 9" id="KW-0472">Membrane</keyword>
<evidence type="ECO:0000256" key="3">
    <source>
        <dbReference type="ARBA" id="ARBA00022519"/>
    </source>
</evidence>
<evidence type="ECO:0000256" key="7">
    <source>
        <dbReference type="ARBA" id="ARBA00023136"/>
    </source>
</evidence>
<evidence type="ECO:0000256" key="8">
    <source>
        <dbReference type="SAM" id="MobiDB-lite"/>
    </source>
</evidence>
<dbReference type="GO" id="GO:0016740">
    <property type="term" value="F:transferase activity"/>
    <property type="evidence" value="ECO:0007669"/>
    <property type="project" value="UniProtKB-KW"/>
</dbReference>
<keyword evidence="13" id="KW-1185">Reference proteome</keyword>
<organism evidence="12 13">
    <name type="scientific">Pseudaquabacterium rugosum</name>
    <dbReference type="NCBI Taxonomy" id="2984194"/>
    <lineage>
        <taxon>Bacteria</taxon>
        <taxon>Pseudomonadati</taxon>
        <taxon>Pseudomonadota</taxon>
        <taxon>Betaproteobacteria</taxon>
        <taxon>Burkholderiales</taxon>
        <taxon>Sphaerotilaceae</taxon>
        <taxon>Pseudaquabacterium</taxon>
    </lineage>
</organism>
<dbReference type="Pfam" id="PF00884">
    <property type="entry name" value="Sulfatase"/>
    <property type="match status" value="1"/>
</dbReference>
<keyword evidence="3" id="KW-0997">Cell inner membrane</keyword>
<protein>
    <submittedName>
        <fullName evidence="12">Phosphoethanolamine--lipid A transferase</fullName>
    </submittedName>
</protein>
<dbReference type="PANTHER" id="PTHR30443">
    <property type="entry name" value="INNER MEMBRANE PROTEIN"/>
    <property type="match status" value="1"/>
</dbReference>
<accession>A0ABU9B9J7</accession>
<dbReference type="InterPro" id="IPR058130">
    <property type="entry name" value="PEA_transf_C"/>
</dbReference>
<gene>
    <name evidence="12" type="ORF">AACH11_11370</name>
</gene>
<evidence type="ECO:0000256" key="1">
    <source>
        <dbReference type="ARBA" id="ARBA00004429"/>
    </source>
</evidence>
<evidence type="ECO:0000259" key="11">
    <source>
        <dbReference type="Pfam" id="PF08019"/>
    </source>
</evidence>
<feature type="domain" description="Phosphoethanolamine transferase N-terminal" evidence="11">
    <location>
        <begin position="69"/>
        <end position="218"/>
    </location>
</feature>
<keyword evidence="6 9" id="KW-1133">Transmembrane helix</keyword>
<dbReference type="NCBIfam" id="NF028537">
    <property type="entry name" value="P_eth_NH2_trans"/>
    <property type="match status" value="1"/>
</dbReference>
<comment type="subcellular location">
    <subcellularLocation>
        <location evidence="1">Cell inner membrane</location>
        <topology evidence="1">Multi-pass membrane protein</topology>
    </subcellularLocation>
</comment>
<evidence type="ECO:0000256" key="9">
    <source>
        <dbReference type="SAM" id="Phobius"/>
    </source>
</evidence>
<feature type="transmembrane region" description="Helical" evidence="9">
    <location>
        <begin position="58"/>
        <end position="81"/>
    </location>
</feature>
<dbReference type="Gene3D" id="3.40.720.10">
    <property type="entry name" value="Alkaline Phosphatase, subunit A"/>
    <property type="match status" value="1"/>
</dbReference>
<evidence type="ECO:0000256" key="5">
    <source>
        <dbReference type="ARBA" id="ARBA00022692"/>
    </source>
</evidence>